<dbReference type="STRING" id="204669.Acid345_3263"/>
<dbReference type="KEGG" id="aba:Acid345_3263"/>
<dbReference type="Pfam" id="PF13524">
    <property type="entry name" value="Glyco_trans_1_2"/>
    <property type="match status" value="1"/>
</dbReference>
<dbReference type="PANTHER" id="PTHR12526">
    <property type="entry name" value="GLYCOSYLTRANSFERASE"/>
    <property type="match status" value="1"/>
</dbReference>
<accession>Q1ILI6</accession>
<name>Q1ILI6_KORVE</name>
<dbReference type="EnsemblBacteria" id="ABF42264">
    <property type="protein sequence ID" value="ABF42264"/>
    <property type="gene ID" value="Acid345_3263"/>
</dbReference>
<dbReference type="SUPFAM" id="SSF53756">
    <property type="entry name" value="UDP-Glycosyltransferase/glycogen phosphorylase"/>
    <property type="match status" value="1"/>
</dbReference>
<dbReference type="GO" id="GO:0016740">
    <property type="term" value="F:transferase activity"/>
    <property type="evidence" value="ECO:0007669"/>
    <property type="project" value="UniProtKB-KW"/>
</dbReference>
<gene>
    <name evidence="2" type="ordered locus">Acid345_3263</name>
</gene>
<reference evidence="2 3" key="1">
    <citation type="journal article" date="2009" name="Appl. Environ. Microbiol.">
        <title>Three genomes from the phylum Acidobacteria provide insight into the lifestyles of these microorganisms in soils.</title>
        <authorList>
            <person name="Ward N.L."/>
            <person name="Challacombe J.F."/>
            <person name="Janssen P.H."/>
            <person name="Henrissat B."/>
            <person name="Coutinho P.M."/>
            <person name="Wu M."/>
            <person name="Xie G."/>
            <person name="Haft D.H."/>
            <person name="Sait M."/>
            <person name="Badger J."/>
            <person name="Barabote R.D."/>
            <person name="Bradley B."/>
            <person name="Brettin T.S."/>
            <person name="Brinkac L.M."/>
            <person name="Bruce D."/>
            <person name="Creasy T."/>
            <person name="Daugherty S.C."/>
            <person name="Davidsen T.M."/>
            <person name="DeBoy R.T."/>
            <person name="Detter J.C."/>
            <person name="Dodson R.J."/>
            <person name="Durkin A.S."/>
            <person name="Ganapathy A."/>
            <person name="Gwinn-Giglio M."/>
            <person name="Han C.S."/>
            <person name="Khouri H."/>
            <person name="Kiss H."/>
            <person name="Kothari S.P."/>
            <person name="Madupu R."/>
            <person name="Nelson K.E."/>
            <person name="Nelson W.C."/>
            <person name="Paulsen I."/>
            <person name="Penn K."/>
            <person name="Ren Q."/>
            <person name="Rosovitz M.J."/>
            <person name="Selengut J.D."/>
            <person name="Shrivastava S."/>
            <person name="Sullivan S.A."/>
            <person name="Tapia R."/>
            <person name="Thompson L.S."/>
            <person name="Watkins K.L."/>
            <person name="Yang Q."/>
            <person name="Yu C."/>
            <person name="Zafar N."/>
            <person name="Zhou L."/>
            <person name="Kuske C.R."/>
        </authorList>
    </citation>
    <scope>NUCLEOTIDE SEQUENCE [LARGE SCALE GENOMIC DNA]</scope>
    <source>
        <strain evidence="2 3">Ellin345</strain>
    </source>
</reference>
<proteinExistence type="predicted"/>
<dbReference type="RefSeq" id="WP_011524063.1">
    <property type="nucleotide sequence ID" value="NC_008009.1"/>
</dbReference>
<dbReference type="Gene3D" id="3.40.50.2000">
    <property type="entry name" value="Glycogen Phosphorylase B"/>
    <property type="match status" value="2"/>
</dbReference>
<protein>
    <submittedName>
        <fullName evidence="2">Glycosyl transferase, group 1</fullName>
    </submittedName>
</protein>
<evidence type="ECO:0000313" key="3">
    <source>
        <dbReference type="Proteomes" id="UP000002432"/>
    </source>
</evidence>
<evidence type="ECO:0000259" key="1">
    <source>
        <dbReference type="Pfam" id="PF13524"/>
    </source>
</evidence>
<dbReference type="InterPro" id="IPR055259">
    <property type="entry name" value="YkvP/CgeB_Glyco_trans-like"/>
</dbReference>
<feature type="domain" description="Spore protein YkvP/CgeB glycosyl transferase-like" evidence="1">
    <location>
        <begin position="213"/>
        <end position="364"/>
    </location>
</feature>
<dbReference type="PANTHER" id="PTHR12526:SF630">
    <property type="entry name" value="GLYCOSYLTRANSFERASE"/>
    <property type="match status" value="1"/>
</dbReference>
<dbReference type="AlphaFoldDB" id="Q1ILI6"/>
<dbReference type="eggNOG" id="COG4641">
    <property type="taxonomic scope" value="Bacteria"/>
</dbReference>
<dbReference type="CDD" id="cd03801">
    <property type="entry name" value="GT4_PimA-like"/>
    <property type="match status" value="1"/>
</dbReference>
<organism evidence="2 3">
    <name type="scientific">Koribacter versatilis (strain Ellin345)</name>
    <dbReference type="NCBI Taxonomy" id="204669"/>
    <lineage>
        <taxon>Bacteria</taxon>
        <taxon>Pseudomonadati</taxon>
        <taxon>Acidobacteriota</taxon>
        <taxon>Terriglobia</taxon>
        <taxon>Terriglobales</taxon>
        <taxon>Candidatus Korobacteraceae</taxon>
        <taxon>Candidatus Korobacter</taxon>
    </lineage>
</organism>
<dbReference type="OrthoDB" id="110463at2"/>
<keyword evidence="2" id="KW-0808">Transferase</keyword>
<dbReference type="HOGENOM" id="CLU_719499_0_0_0"/>
<keyword evidence="3" id="KW-1185">Reference proteome</keyword>
<sequence length="372" mass="42473">MSDRFKIRFFAHSWVSDWNHGNAHFLRGLARELGKLGHEVRCFEELGAWSLSNLVNSECDRAIESIDQFRAKFPMLDVRFYDRNNKFDEFLDEHLSDADFVIIHEWNDPAIASAILSRKEKFGFRALFHDTHHRAYSRAGEILRFPLHLFDGVLAFGEPITRIYRDGFGIPKVWTFHEAADIDNFHPIRSDKSTDVVWVGNWGDEERTKELLEFLVRPATELPDRKFKVHGVRYPEIAIQTLETAGIDYQGYLPNLSVPAAFSQSCVALHVPRREYANGLSGIPTIRVFEALACGVPLVCSPWSDAENLFRPGHDYLVVESGEAMTAELAHLLSDDAARTQLSASGMETVRARHTCAHRAQQLQEICEEMTR</sequence>
<dbReference type="EMBL" id="CP000360">
    <property type="protein sequence ID" value="ABF42264.1"/>
    <property type="molecule type" value="Genomic_DNA"/>
</dbReference>
<dbReference type="Proteomes" id="UP000002432">
    <property type="component" value="Chromosome"/>
</dbReference>
<evidence type="ECO:0000313" key="2">
    <source>
        <dbReference type="EMBL" id="ABF42264.1"/>
    </source>
</evidence>